<dbReference type="AlphaFoldDB" id="A0A7G3G554"/>
<reference evidence="1 2" key="1">
    <citation type="submission" date="2018-01" db="EMBL/GenBank/DDBJ databases">
        <title>Genome sequence of Iodobacter sp. strain PCH194 isolated from Indian Trans-Himalaya.</title>
        <authorList>
            <person name="Kumar V."/>
            <person name="Thakur V."/>
            <person name="Kumar S."/>
            <person name="Singh D."/>
        </authorList>
    </citation>
    <scope>NUCLEOTIDE SEQUENCE [LARGE SCALE GENOMIC DNA]</scope>
    <source>
        <strain evidence="1 2">PCH194</strain>
    </source>
</reference>
<organism evidence="1 2">
    <name type="scientific">Iodobacter fluviatilis</name>
    <dbReference type="NCBI Taxonomy" id="537"/>
    <lineage>
        <taxon>Bacteria</taxon>
        <taxon>Pseudomonadati</taxon>
        <taxon>Pseudomonadota</taxon>
        <taxon>Betaproteobacteria</taxon>
        <taxon>Neisseriales</taxon>
        <taxon>Chitinibacteraceae</taxon>
        <taxon>Iodobacter</taxon>
    </lineage>
</organism>
<accession>A0A7G3G554</accession>
<evidence type="ECO:0000313" key="1">
    <source>
        <dbReference type="EMBL" id="QBC42387.1"/>
    </source>
</evidence>
<keyword evidence="2" id="KW-1185">Reference proteome</keyword>
<dbReference type="KEGG" id="ifl:C1H71_01620"/>
<dbReference type="Proteomes" id="UP000515917">
    <property type="component" value="Chromosome"/>
</dbReference>
<gene>
    <name evidence="1" type="ORF">C1H71_01620</name>
</gene>
<proteinExistence type="predicted"/>
<evidence type="ECO:0000313" key="2">
    <source>
        <dbReference type="Proteomes" id="UP000515917"/>
    </source>
</evidence>
<sequence length="138" mass="15470">MGASFLFLFLLPLPLIDEIVASGRFENLCKENEFIFFDKKNAVGKTVYLDSVANHSTETKIAFIPIRLQTFRYVDVKTGGVIISYNILHADGGLLVRVFGVSSHGPITFKSFCEPKNAPYSIETFKKLGIYYIEPPVN</sequence>
<dbReference type="EMBL" id="CP025781">
    <property type="protein sequence ID" value="QBC42387.1"/>
    <property type="molecule type" value="Genomic_DNA"/>
</dbReference>
<name>A0A7G3G554_9NEIS</name>
<protein>
    <submittedName>
        <fullName evidence="1">Uncharacterized protein</fullName>
    </submittedName>
</protein>